<evidence type="ECO:0000256" key="2">
    <source>
        <dbReference type="ARBA" id="ARBA00022840"/>
    </source>
</evidence>
<dbReference type="Gene3D" id="3.40.50.300">
    <property type="entry name" value="P-loop containing nucleotide triphosphate hydrolases"/>
    <property type="match status" value="1"/>
</dbReference>
<keyword evidence="5" id="KW-1185">Reference proteome</keyword>
<name>A0A6A7Y1P1_9HYPH</name>
<dbReference type="SMART" id="SM00382">
    <property type="entry name" value="AAA"/>
    <property type="match status" value="1"/>
</dbReference>
<dbReference type="InterPro" id="IPR050107">
    <property type="entry name" value="ABC_carbohydrate_import_ATPase"/>
</dbReference>
<evidence type="ECO:0000313" key="4">
    <source>
        <dbReference type="EMBL" id="MQT12980.1"/>
    </source>
</evidence>
<dbReference type="PANTHER" id="PTHR43790">
    <property type="entry name" value="CARBOHYDRATE TRANSPORT ATP-BINDING PROTEIN MG119-RELATED"/>
    <property type="match status" value="1"/>
</dbReference>
<dbReference type="Pfam" id="PF00005">
    <property type="entry name" value="ABC_tran"/>
    <property type="match status" value="1"/>
</dbReference>
<dbReference type="PROSITE" id="PS50893">
    <property type="entry name" value="ABC_TRANSPORTER_2"/>
    <property type="match status" value="1"/>
</dbReference>
<protein>
    <submittedName>
        <fullName evidence="4">Sugar ABC transporter ATP-binding protein</fullName>
    </submittedName>
</protein>
<sequence>MTATQATARAREPAGEFRHIVRLEGVQKYFGPIQGLKDIDLAIGRNEIVGLIGDNGAGKSTLIKVMTGVLKPTAGRIFVRDREISLGDYSVRMAHELAIETVYQDKSLAEKQPLWRNFFVGRQITNRFGFIDIKRERQIAEDMLLGSIGFRGVGISVDSTVSQLSGGERQGIAIGRAMHFNADLIVLDEPTVALAVSEVRKVLDFVRLIKSSGRACVYIEHNLAHVHEVADRLVVLDRGAVVAEIDPRTMTVPELTEFLVALQHKK</sequence>
<dbReference type="InterPro" id="IPR003593">
    <property type="entry name" value="AAA+_ATPase"/>
</dbReference>
<feature type="domain" description="ABC transporter" evidence="3">
    <location>
        <begin position="21"/>
        <end position="263"/>
    </location>
</feature>
<dbReference type="GO" id="GO:0016887">
    <property type="term" value="F:ATP hydrolysis activity"/>
    <property type="evidence" value="ECO:0007669"/>
    <property type="project" value="InterPro"/>
</dbReference>
<evidence type="ECO:0000256" key="1">
    <source>
        <dbReference type="ARBA" id="ARBA00022741"/>
    </source>
</evidence>
<dbReference type="RefSeq" id="WP_153480567.1">
    <property type="nucleotide sequence ID" value="NZ_VWNA01000001.1"/>
</dbReference>
<keyword evidence="2 4" id="KW-0067">ATP-binding</keyword>
<comment type="caution">
    <text evidence="4">The sequence shown here is derived from an EMBL/GenBank/DDBJ whole genome shotgun (WGS) entry which is preliminary data.</text>
</comment>
<evidence type="ECO:0000259" key="3">
    <source>
        <dbReference type="PROSITE" id="PS50893"/>
    </source>
</evidence>
<dbReference type="AlphaFoldDB" id="A0A6A7Y1P1"/>
<dbReference type="InterPro" id="IPR027417">
    <property type="entry name" value="P-loop_NTPase"/>
</dbReference>
<dbReference type="GO" id="GO:0005524">
    <property type="term" value="F:ATP binding"/>
    <property type="evidence" value="ECO:0007669"/>
    <property type="project" value="UniProtKB-KW"/>
</dbReference>
<dbReference type="PANTHER" id="PTHR43790:SF8">
    <property type="entry name" value="SUGAR ABC TRANSPORTER ATP-BINDING PROTEIN"/>
    <property type="match status" value="1"/>
</dbReference>
<evidence type="ECO:0000313" key="5">
    <source>
        <dbReference type="Proteomes" id="UP000332515"/>
    </source>
</evidence>
<accession>A0A6A7Y1P1</accession>
<gene>
    <name evidence="4" type="ORF">F0357_10030</name>
</gene>
<organism evidence="4 5">
    <name type="scientific">Segnochrobactrum spirostomi</name>
    <dbReference type="NCBI Taxonomy" id="2608987"/>
    <lineage>
        <taxon>Bacteria</taxon>
        <taxon>Pseudomonadati</taxon>
        <taxon>Pseudomonadota</taxon>
        <taxon>Alphaproteobacteria</taxon>
        <taxon>Hyphomicrobiales</taxon>
        <taxon>Segnochrobactraceae</taxon>
        <taxon>Segnochrobactrum</taxon>
    </lineage>
</organism>
<dbReference type="SUPFAM" id="SSF52540">
    <property type="entry name" value="P-loop containing nucleoside triphosphate hydrolases"/>
    <property type="match status" value="1"/>
</dbReference>
<dbReference type="Proteomes" id="UP000332515">
    <property type="component" value="Unassembled WGS sequence"/>
</dbReference>
<dbReference type="InterPro" id="IPR003439">
    <property type="entry name" value="ABC_transporter-like_ATP-bd"/>
</dbReference>
<reference evidence="4 5" key="1">
    <citation type="submission" date="2019-09" db="EMBL/GenBank/DDBJ databases">
        <title>Segnochrobactrum spirostomi gen. nov., sp. nov., isolated from the ciliate Spirostomum cf. yagiui and description of a novel family, Segnochrobactraceae fam. nov. within the order Rhizobiales of the class Alphaproteobacteria.</title>
        <authorList>
            <person name="Akter S."/>
            <person name="Shazib S.U.A."/>
            <person name="Shin M.K."/>
        </authorList>
    </citation>
    <scope>NUCLEOTIDE SEQUENCE [LARGE SCALE GENOMIC DNA]</scope>
    <source>
        <strain evidence="4 5">Sp-1</strain>
    </source>
</reference>
<dbReference type="CDD" id="cd03216">
    <property type="entry name" value="ABC_Carb_Monos_I"/>
    <property type="match status" value="1"/>
</dbReference>
<keyword evidence="1" id="KW-0547">Nucleotide-binding</keyword>
<proteinExistence type="predicted"/>
<dbReference type="EMBL" id="VWNA01000001">
    <property type="protein sequence ID" value="MQT12980.1"/>
    <property type="molecule type" value="Genomic_DNA"/>
</dbReference>